<evidence type="ECO:0000313" key="3">
    <source>
        <dbReference type="Proteomes" id="UP000632535"/>
    </source>
</evidence>
<accession>A0ABQ2B958</accession>
<evidence type="ECO:0000313" key="2">
    <source>
        <dbReference type="EMBL" id="GGI09194.1"/>
    </source>
</evidence>
<dbReference type="RefSeq" id="WP_188524040.1">
    <property type="nucleotide sequence ID" value="NZ_BMDG01000008.1"/>
</dbReference>
<sequence length="756" mass="77462">MTLDVGPAPLAGAPGELAGRAHDAARASALLAEARTSLRPVHAGLSAQRGAAVVAAAARLASVDERLHTYATVLDGAATTLRRHATVLAELQAGARQALADRDAALARERHWQAEADEARRSTWNTAALGATALGSTALGATALGSTAPGDDPTGRLMAAEQQLAAARADVVGAEARWRAARDAQSAESRRAAGALGTFADVRAVGVAAAAGMSATQYSGSAAQGRRTAALLSQAVLADEQLDRRSARTALHALLAGQRDDPAFWATFWDEATPQQVYLALGPDPADPGPVDAALRGTLTAGVAHWAQTASPAERRELGHAAVVDVGGAHLGLTLRSELAAALLAGDLPAEVYAGAGDALEQRWAEVAQSGAQGLPTGTNQWPPTGDVLTDATITAPLAAAVLAGYARHPRLALDRLAPADGTGAAARRWLGWVPRDGWPDGGRAVTSALATAVGAGTASDNRSEQTRAALLIAHATKEMPRGLLSGPTLSDAASGRIAEVYEPYLSSVGDAAWTQTIDPCDDTSLKSALDAPPAPGVDTGADASTRAPVVQPELDAFALRDVIAATSRTTGAAEAWLGATDRHTAGMVDLATSGAYDSDAEQRNTLVESTLADVGAVTGSMQAERLDEAYDTVATRETLVSLTGIGMGVGTIGRKVATSSTAAAASTGLGFLDMSAPVAEALTEVSSVKEQTYFRYATTMHDLVVAHDLDVGVPLDQARKGAEAIDPLDEDKHARGSFIPPFTTMSETSHDKECG</sequence>
<name>A0ABQ2B958_9MICO</name>
<dbReference type="EMBL" id="BMDG01000008">
    <property type="protein sequence ID" value="GGI09194.1"/>
    <property type="molecule type" value="Genomic_DNA"/>
</dbReference>
<evidence type="ECO:0000256" key="1">
    <source>
        <dbReference type="SAM" id="MobiDB-lite"/>
    </source>
</evidence>
<dbReference type="Proteomes" id="UP000632535">
    <property type="component" value="Unassembled WGS sequence"/>
</dbReference>
<reference evidence="3" key="1">
    <citation type="journal article" date="2019" name="Int. J. Syst. Evol. Microbiol.">
        <title>The Global Catalogue of Microorganisms (GCM) 10K type strain sequencing project: providing services to taxonomists for standard genome sequencing and annotation.</title>
        <authorList>
            <consortium name="The Broad Institute Genomics Platform"/>
            <consortium name="The Broad Institute Genome Sequencing Center for Infectious Disease"/>
            <person name="Wu L."/>
            <person name="Ma J."/>
        </authorList>
    </citation>
    <scope>NUCLEOTIDE SEQUENCE [LARGE SCALE GENOMIC DNA]</scope>
    <source>
        <strain evidence="3">CCM 8653</strain>
    </source>
</reference>
<protein>
    <submittedName>
        <fullName evidence="2">Uncharacterized protein</fullName>
    </submittedName>
</protein>
<comment type="caution">
    <text evidence="2">The sequence shown here is derived from an EMBL/GenBank/DDBJ whole genome shotgun (WGS) entry which is preliminary data.</text>
</comment>
<gene>
    <name evidence="2" type="ORF">GCM10007368_24950</name>
</gene>
<feature type="region of interest" description="Disordered" evidence="1">
    <location>
        <begin position="733"/>
        <end position="756"/>
    </location>
</feature>
<keyword evidence="3" id="KW-1185">Reference proteome</keyword>
<organism evidence="2 3">
    <name type="scientific">Isoptericola cucumis</name>
    <dbReference type="NCBI Taxonomy" id="1776856"/>
    <lineage>
        <taxon>Bacteria</taxon>
        <taxon>Bacillati</taxon>
        <taxon>Actinomycetota</taxon>
        <taxon>Actinomycetes</taxon>
        <taxon>Micrococcales</taxon>
        <taxon>Promicromonosporaceae</taxon>
        <taxon>Isoptericola</taxon>
    </lineage>
</organism>
<proteinExistence type="predicted"/>